<keyword evidence="1" id="KW-0689">Ribosomal protein</keyword>
<proteinExistence type="inferred from homology"/>
<protein>
    <recommendedName>
        <fullName evidence="4">30S ribosomal protein S15</fullName>
    </recommendedName>
</protein>
<reference evidence="3" key="1">
    <citation type="submission" date="2018-05" db="EMBL/GenBank/DDBJ databases">
        <authorList>
            <person name="Lanie J.A."/>
            <person name="Ng W.-L."/>
            <person name="Kazmierczak K.M."/>
            <person name="Andrzejewski T.M."/>
            <person name="Davidsen T.M."/>
            <person name="Wayne K.J."/>
            <person name="Tettelin H."/>
            <person name="Glass J.I."/>
            <person name="Rusch D."/>
            <person name="Podicherti R."/>
            <person name="Tsui H.-C.T."/>
            <person name="Winkler M.E."/>
        </authorList>
    </citation>
    <scope>NUCLEOTIDE SEQUENCE</scope>
</reference>
<keyword evidence="2" id="KW-0687">Ribonucleoprotein</keyword>
<dbReference type="EMBL" id="UINC01149346">
    <property type="protein sequence ID" value="SVD41762.1"/>
    <property type="molecule type" value="Genomic_DNA"/>
</dbReference>
<dbReference type="PANTHER" id="PTHR23321:SF26">
    <property type="entry name" value="SMALL RIBOSOMAL SUBUNIT PROTEIN US15M"/>
    <property type="match status" value="1"/>
</dbReference>
<dbReference type="HAMAP" id="MF_01343_B">
    <property type="entry name" value="Ribosomal_uS15_B"/>
    <property type="match status" value="1"/>
</dbReference>
<dbReference type="InterPro" id="IPR009068">
    <property type="entry name" value="uS15_NS1_RNA-bd_sf"/>
</dbReference>
<dbReference type="InterPro" id="IPR005290">
    <property type="entry name" value="Ribosomal_uS15_bac-type"/>
</dbReference>
<evidence type="ECO:0008006" key="4">
    <source>
        <dbReference type="Google" id="ProtNLM"/>
    </source>
</evidence>
<sequence length="86" mass="9769">MAVDKLKVAEGFKSSENDNGSTEVQIAILTSRINGLTDHLRDHKHDQSSKRGLLTLVGKRRRLLSYLNNKDTSQYESLTDKLSIRR</sequence>
<dbReference type="InterPro" id="IPR000589">
    <property type="entry name" value="Ribosomal_uS15"/>
</dbReference>
<dbReference type="CDD" id="cd00353">
    <property type="entry name" value="Ribosomal_S15p_S13e"/>
    <property type="match status" value="1"/>
</dbReference>
<dbReference type="Gene3D" id="6.10.250.3130">
    <property type="match status" value="1"/>
</dbReference>
<evidence type="ECO:0000256" key="2">
    <source>
        <dbReference type="ARBA" id="ARBA00023274"/>
    </source>
</evidence>
<organism evidence="3">
    <name type="scientific">marine metagenome</name>
    <dbReference type="NCBI Taxonomy" id="408172"/>
    <lineage>
        <taxon>unclassified sequences</taxon>
        <taxon>metagenomes</taxon>
        <taxon>ecological metagenomes</taxon>
    </lineage>
</organism>
<dbReference type="AlphaFoldDB" id="A0A382V5J5"/>
<evidence type="ECO:0000256" key="1">
    <source>
        <dbReference type="ARBA" id="ARBA00022980"/>
    </source>
</evidence>
<dbReference type="Gene3D" id="1.10.287.10">
    <property type="entry name" value="S15/NS1, RNA-binding"/>
    <property type="match status" value="1"/>
</dbReference>
<accession>A0A382V5J5</accession>
<evidence type="ECO:0000313" key="3">
    <source>
        <dbReference type="EMBL" id="SVD41762.1"/>
    </source>
</evidence>
<gene>
    <name evidence="3" type="ORF">METZ01_LOCUS394616</name>
</gene>
<name>A0A382V5J5_9ZZZZ</name>
<dbReference type="GO" id="GO:0003735">
    <property type="term" value="F:structural constituent of ribosome"/>
    <property type="evidence" value="ECO:0007669"/>
    <property type="project" value="InterPro"/>
</dbReference>
<dbReference type="FunFam" id="1.10.287.10:FF:000002">
    <property type="entry name" value="30S ribosomal protein S15"/>
    <property type="match status" value="1"/>
</dbReference>
<dbReference type="GO" id="GO:0022627">
    <property type="term" value="C:cytosolic small ribosomal subunit"/>
    <property type="evidence" value="ECO:0007669"/>
    <property type="project" value="TreeGrafter"/>
</dbReference>
<dbReference type="Pfam" id="PF00312">
    <property type="entry name" value="Ribosomal_S15"/>
    <property type="match status" value="1"/>
</dbReference>
<dbReference type="SMART" id="SM01387">
    <property type="entry name" value="Ribosomal_S15"/>
    <property type="match status" value="1"/>
</dbReference>
<dbReference type="PROSITE" id="PS00362">
    <property type="entry name" value="RIBOSOMAL_S15"/>
    <property type="match status" value="1"/>
</dbReference>
<dbReference type="PANTHER" id="PTHR23321">
    <property type="entry name" value="RIBOSOMAL PROTEIN S15, BACTERIAL AND ORGANELLAR"/>
    <property type="match status" value="1"/>
</dbReference>
<dbReference type="GO" id="GO:0006412">
    <property type="term" value="P:translation"/>
    <property type="evidence" value="ECO:0007669"/>
    <property type="project" value="InterPro"/>
</dbReference>
<dbReference type="SUPFAM" id="SSF47060">
    <property type="entry name" value="S15/NS1 RNA-binding domain"/>
    <property type="match status" value="1"/>
</dbReference>
<dbReference type="NCBIfam" id="TIGR00952">
    <property type="entry name" value="S15_bact"/>
    <property type="match status" value="1"/>
</dbReference>